<comment type="subcellular location">
    <subcellularLocation>
        <location evidence="1">Cell membrane</location>
        <topology evidence="1">Multi-pass membrane protein</topology>
    </subcellularLocation>
</comment>
<evidence type="ECO:0000256" key="1">
    <source>
        <dbReference type="ARBA" id="ARBA00004651"/>
    </source>
</evidence>
<feature type="transmembrane region" description="Helical" evidence="7">
    <location>
        <begin position="81"/>
        <end position="103"/>
    </location>
</feature>
<keyword evidence="5 7" id="KW-1133">Transmembrane helix</keyword>
<feature type="transmembrane region" description="Helical" evidence="7">
    <location>
        <begin position="115"/>
        <end position="138"/>
    </location>
</feature>
<keyword evidence="4 7" id="KW-0812">Transmembrane</keyword>
<accession>A0ABR6ZQ75</accession>
<feature type="transmembrane region" description="Helical" evidence="7">
    <location>
        <begin position="334"/>
        <end position="357"/>
    </location>
</feature>
<proteinExistence type="inferred from homology"/>
<dbReference type="InterPro" id="IPR050833">
    <property type="entry name" value="Poly_Biosynth_Transport"/>
</dbReference>
<feature type="transmembrane region" description="Helical" evidence="7">
    <location>
        <begin position="364"/>
        <end position="383"/>
    </location>
</feature>
<evidence type="ECO:0000256" key="2">
    <source>
        <dbReference type="ARBA" id="ARBA00007430"/>
    </source>
</evidence>
<dbReference type="RefSeq" id="WP_186947212.1">
    <property type="nucleotide sequence ID" value="NZ_JACOGF010000004.1"/>
</dbReference>
<dbReference type="EMBL" id="JACOGF010000004">
    <property type="protein sequence ID" value="MBC3917988.1"/>
    <property type="molecule type" value="Genomic_DNA"/>
</dbReference>
<feature type="transmembrane region" description="Helical" evidence="7">
    <location>
        <begin position="150"/>
        <end position="175"/>
    </location>
</feature>
<feature type="transmembrane region" description="Helical" evidence="7">
    <location>
        <begin position="389"/>
        <end position="412"/>
    </location>
</feature>
<feature type="transmembrane region" description="Helical" evidence="7">
    <location>
        <begin position="304"/>
        <end position="322"/>
    </location>
</feature>
<evidence type="ECO:0000256" key="7">
    <source>
        <dbReference type="SAM" id="Phobius"/>
    </source>
</evidence>
<keyword evidence="3" id="KW-1003">Cell membrane</keyword>
<evidence type="ECO:0000256" key="3">
    <source>
        <dbReference type="ARBA" id="ARBA00022475"/>
    </source>
</evidence>
<feature type="transmembrane region" description="Helical" evidence="7">
    <location>
        <begin position="27"/>
        <end position="48"/>
    </location>
</feature>
<comment type="caution">
    <text evidence="8">The sequence shown here is derived from an EMBL/GenBank/DDBJ whole genome shotgun (WGS) entry which is preliminary data.</text>
</comment>
<reference evidence="8 9" key="1">
    <citation type="submission" date="2020-08" db="EMBL/GenBank/DDBJ databases">
        <title>Novel species isolated from subtropical streams in China.</title>
        <authorList>
            <person name="Lu H."/>
        </authorList>
    </citation>
    <scope>NUCLEOTIDE SEQUENCE [LARGE SCALE GENOMIC DNA]</scope>
    <source>
        <strain evidence="8 9">CY18W</strain>
    </source>
</reference>
<gene>
    <name evidence="8" type="ORF">H8L32_10920</name>
</gene>
<evidence type="ECO:0000313" key="8">
    <source>
        <dbReference type="EMBL" id="MBC3917988.1"/>
    </source>
</evidence>
<comment type="similarity">
    <text evidence="2">Belongs to the polysaccharide synthase family.</text>
</comment>
<protein>
    <recommendedName>
        <fullName evidence="10">O-antigen/teichoic acid export membrane protein</fullName>
    </recommendedName>
</protein>
<keyword evidence="6 7" id="KW-0472">Membrane</keyword>
<dbReference type="PANTHER" id="PTHR30250">
    <property type="entry name" value="PST FAMILY PREDICTED COLANIC ACID TRANSPORTER"/>
    <property type="match status" value="1"/>
</dbReference>
<dbReference type="PANTHER" id="PTHR30250:SF10">
    <property type="entry name" value="LIPOPOLYSACCHARIDE BIOSYNTHESIS PROTEIN WZXC"/>
    <property type="match status" value="1"/>
</dbReference>
<feature type="transmembrane region" description="Helical" evidence="7">
    <location>
        <begin position="181"/>
        <end position="201"/>
    </location>
</feature>
<evidence type="ECO:0000256" key="6">
    <source>
        <dbReference type="ARBA" id="ARBA00023136"/>
    </source>
</evidence>
<sequence>MLAALITLWFITRHLSASEQGFYYTFVSVIGLQIVFELGMSNVVMQFASHEMARLSWLPERILQGDEKALSRLYSLLKLIARWYGIIALLIIIFILPAGYYFFNSNVAALGISWQMAWICLILAAAFNILLTPVFALLEGCGHVAQIARLRMFQNIGGSLVCWGMLASGAGLLAMPAMSTVIALTGLCWLFIAYGRFFRALATTYLTTSKIDWKTEIWPLQWRIAISWLSGYFIFQFFVPVLFAYRGAIEAGQMGMSLSVVSAISTIAIAWVNTKAPQFGRLAALQHFRELDTIFFRILKQSTVVIILGAISLLLIKLFLIHTDSSLDARILPLAPFILLLLTTIVNHIVFGLAIYLRSHKEEPFTLLSFVMAMLIATASLLLTKRFGATGMMAAYFVLTLSIGFIWACWLFKTKRQEWQATNKGEQIV</sequence>
<evidence type="ECO:0008006" key="10">
    <source>
        <dbReference type="Google" id="ProtNLM"/>
    </source>
</evidence>
<feature type="transmembrane region" description="Helical" evidence="7">
    <location>
        <begin position="222"/>
        <end position="245"/>
    </location>
</feature>
<keyword evidence="9" id="KW-1185">Reference proteome</keyword>
<evidence type="ECO:0000313" key="9">
    <source>
        <dbReference type="Proteomes" id="UP000650424"/>
    </source>
</evidence>
<dbReference type="Proteomes" id="UP000650424">
    <property type="component" value="Unassembled WGS sequence"/>
</dbReference>
<organism evidence="8 9">
    <name type="scientific">Undibacterium hunanense</name>
    <dbReference type="NCBI Taxonomy" id="2762292"/>
    <lineage>
        <taxon>Bacteria</taxon>
        <taxon>Pseudomonadati</taxon>
        <taxon>Pseudomonadota</taxon>
        <taxon>Betaproteobacteria</taxon>
        <taxon>Burkholderiales</taxon>
        <taxon>Oxalobacteraceae</taxon>
        <taxon>Undibacterium</taxon>
    </lineage>
</organism>
<evidence type="ECO:0000256" key="5">
    <source>
        <dbReference type="ARBA" id="ARBA00022989"/>
    </source>
</evidence>
<evidence type="ECO:0000256" key="4">
    <source>
        <dbReference type="ARBA" id="ARBA00022692"/>
    </source>
</evidence>
<feature type="transmembrane region" description="Helical" evidence="7">
    <location>
        <begin position="251"/>
        <end position="272"/>
    </location>
</feature>
<name>A0ABR6ZQ75_9BURK</name>